<dbReference type="RefSeq" id="WP_350347479.1">
    <property type="nucleotide sequence ID" value="NZ_CP158374.1"/>
</dbReference>
<dbReference type="SUPFAM" id="SSF50331">
    <property type="entry name" value="MOP-like"/>
    <property type="match status" value="1"/>
</dbReference>
<dbReference type="InterPro" id="IPR017871">
    <property type="entry name" value="ABC_transporter-like_CS"/>
</dbReference>
<dbReference type="InterPro" id="IPR008995">
    <property type="entry name" value="Mo/tungstate-bd_C_term_dom"/>
</dbReference>
<dbReference type="SUPFAM" id="SSF52540">
    <property type="entry name" value="P-loop containing nucleoside triphosphate hydrolases"/>
    <property type="match status" value="1"/>
</dbReference>
<evidence type="ECO:0000259" key="6">
    <source>
        <dbReference type="PROSITE" id="PS50893"/>
    </source>
</evidence>
<dbReference type="GO" id="GO:0015689">
    <property type="term" value="P:molybdate ion transport"/>
    <property type="evidence" value="ECO:0007669"/>
    <property type="project" value="InterPro"/>
</dbReference>
<feature type="domain" description="Mop" evidence="7">
    <location>
        <begin position="298"/>
        <end position="361"/>
    </location>
</feature>
<dbReference type="InterPro" id="IPR003439">
    <property type="entry name" value="ABC_transporter-like_ATP-bd"/>
</dbReference>
<feature type="domain" description="ABC transporter" evidence="6">
    <location>
        <begin position="3"/>
        <end position="244"/>
    </location>
</feature>
<dbReference type="InterPro" id="IPR005116">
    <property type="entry name" value="Transp-assoc_OB_typ1"/>
</dbReference>
<dbReference type="InterPro" id="IPR003593">
    <property type="entry name" value="AAA+_ATPase"/>
</dbReference>
<dbReference type="PROSITE" id="PS00211">
    <property type="entry name" value="ABC_TRANSPORTER_1"/>
    <property type="match status" value="1"/>
</dbReference>
<gene>
    <name evidence="8" type="ORF">ABIQ69_12670</name>
</gene>
<evidence type="ECO:0000256" key="3">
    <source>
        <dbReference type="ARBA" id="ARBA00022741"/>
    </source>
</evidence>
<dbReference type="Gene3D" id="2.40.50.100">
    <property type="match status" value="1"/>
</dbReference>
<dbReference type="InterPro" id="IPR050093">
    <property type="entry name" value="ABC_SmlMolc_Importer"/>
</dbReference>
<dbReference type="PANTHER" id="PTHR42781:SF4">
    <property type="entry name" value="SPERMIDINE_PUTRESCINE IMPORT ATP-BINDING PROTEIN POTA"/>
    <property type="match status" value="1"/>
</dbReference>
<dbReference type="Gene3D" id="3.40.50.300">
    <property type="entry name" value="P-loop containing nucleotide triphosphate hydrolases"/>
    <property type="match status" value="1"/>
</dbReference>
<dbReference type="GO" id="GO:0016887">
    <property type="term" value="F:ATP hydrolysis activity"/>
    <property type="evidence" value="ECO:0007669"/>
    <property type="project" value="InterPro"/>
</dbReference>
<dbReference type="PROSITE" id="PS50893">
    <property type="entry name" value="ABC_TRANSPORTER_2"/>
    <property type="match status" value="1"/>
</dbReference>
<evidence type="ECO:0000256" key="1">
    <source>
        <dbReference type="ARBA" id="ARBA00022448"/>
    </source>
</evidence>
<proteinExistence type="predicted"/>
<dbReference type="Pfam" id="PF03459">
    <property type="entry name" value="TOBE"/>
    <property type="match status" value="1"/>
</dbReference>
<dbReference type="AlphaFoldDB" id="A0AAU7W7Q0"/>
<evidence type="ECO:0000259" key="7">
    <source>
        <dbReference type="PROSITE" id="PS51866"/>
    </source>
</evidence>
<dbReference type="PROSITE" id="PS51866">
    <property type="entry name" value="MOP"/>
    <property type="match status" value="1"/>
</dbReference>
<keyword evidence="2 5" id="KW-0500">Molybdenum</keyword>
<organism evidence="8">
    <name type="scientific">Agromyces sp. G08B096</name>
    <dbReference type="NCBI Taxonomy" id="3156399"/>
    <lineage>
        <taxon>Bacteria</taxon>
        <taxon>Bacillati</taxon>
        <taxon>Actinomycetota</taxon>
        <taxon>Actinomycetes</taxon>
        <taxon>Micrococcales</taxon>
        <taxon>Microbacteriaceae</taxon>
        <taxon>Agromyces</taxon>
    </lineage>
</organism>
<sequence>MTGGRGDLRARLRLTRPGFELAIDAAVRPGEVLAVLGPNGAGKSTLLGALAGLVLPDGGEVVLDGRTLTAMGGASGRVHVRPERRGIGLLGQDPRLFPHLTAAENVAFGPRAAGLGRRRSATLAEEWLERVGLADLADRRPAELSGGQRQRAAIARALAADPAVLLLDEPFASLDAEAVPEIRRLLRDRLVETGTSAIIVSHDVLDAVALADRTAIVERGRLVDEGATQEVLAAPRSAFAAALAGLNLVAGEVEGAAIVAEGVRFEGVPSADTMSAGDAAAAVFRPASVILATARPEGTSLRNIWRDRIIAVDALPGGARVRFERPVLAADVTAAAVAELGLAPGLEVWLAVKAAEVRLHPLAGPRR</sequence>
<dbReference type="EMBL" id="CP158374">
    <property type="protein sequence ID" value="XBX81457.1"/>
    <property type="molecule type" value="Genomic_DNA"/>
</dbReference>
<keyword evidence="4 8" id="KW-0067">ATP-binding</keyword>
<evidence type="ECO:0000256" key="5">
    <source>
        <dbReference type="PROSITE-ProRule" id="PRU01213"/>
    </source>
</evidence>
<keyword evidence="3" id="KW-0547">Nucleotide-binding</keyword>
<dbReference type="SMART" id="SM00382">
    <property type="entry name" value="AAA"/>
    <property type="match status" value="1"/>
</dbReference>
<reference evidence="8" key="1">
    <citation type="submission" date="2024-05" db="EMBL/GenBank/DDBJ databases">
        <authorList>
            <person name="Yu L."/>
        </authorList>
    </citation>
    <scope>NUCLEOTIDE SEQUENCE</scope>
    <source>
        <strain evidence="8">G08B096</strain>
    </source>
</reference>
<dbReference type="PANTHER" id="PTHR42781">
    <property type="entry name" value="SPERMIDINE/PUTRESCINE IMPORT ATP-BINDING PROTEIN POTA"/>
    <property type="match status" value="1"/>
</dbReference>
<dbReference type="Pfam" id="PF00005">
    <property type="entry name" value="ABC_tran"/>
    <property type="match status" value="1"/>
</dbReference>
<protein>
    <submittedName>
        <fullName evidence="8">ATP-binding cassette domain-containing protein</fullName>
    </submittedName>
</protein>
<evidence type="ECO:0000256" key="4">
    <source>
        <dbReference type="ARBA" id="ARBA00022840"/>
    </source>
</evidence>
<name>A0AAU7W7Q0_9MICO</name>
<dbReference type="InterPro" id="IPR004606">
    <property type="entry name" value="Mop_domain"/>
</dbReference>
<evidence type="ECO:0000313" key="8">
    <source>
        <dbReference type="EMBL" id="XBX81457.1"/>
    </source>
</evidence>
<dbReference type="InterPro" id="IPR027417">
    <property type="entry name" value="P-loop_NTPase"/>
</dbReference>
<accession>A0AAU7W7Q0</accession>
<keyword evidence="1" id="KW-0813">Transport</keyword>
<dbReference type="GO" id="GO:0005524">
    <property type="term" value="F:ATP binding"/>
    <property type="evidence" value="ECO:0007669"/>
    <property type="project" value="UniProtKB-KW"/>
</dbReference>
<evidence type="ECO:0000256" key="2">
    <source>
        <dbReference type="ARBA" id="ARBA00022505"/>
    </source>
</evidence>